<dbReference type="STRING" id="639004.SAMN04488239_101265"/>
<keyword evidence="4 5" id="KW-0472">Membrane</keyword>
<keyword evidence="3 5" id="KW-1133">Transmembrane helix</keyword>
<dbReference type="Pfam" id="PF00999">
    <property type="entry name" value="Na_H_Exchanger"/>
    <property type="match status" value="1"/>
</dbReference>
<dbReference type="Gene3D" id="1.20.1530.20">
    <property type="match status" value="1"/>
</dbReference>
<protein>
    <submittedName>
        <fullName evidence="7">Transporter, CPA2 family</fullName>
    </submittedName>
</protein>
<keyword evidence="8" id="KW-1185">Reference proteome</keyword>
<comment type="subcellular location">
    <subcellularLocation>
        <location evidence="1">Membrane</location>
        <topology evidence="1">Multi-pass membrane protein</topology>
    </subcellularLocation>
</comment>
<dbReference type="PANTHER" id="PTHR43021:SF2">
    <property type="entry name" value="CATION_H+ EXCHANGER DOMAIN-CONTAINING PROTEIN"/>
    <property type="match status" value="1"/>
</dbReference>
<evidence type="ECO:0000256" key="4">
    <source>
        <dbReference type="ARBA" id="ARBA00023136"/>
    </source>
</evidence>
<sequence length="391" mass="40055">MEGYASALVALGLLFLAGLAADGIGRRTSLPRVTLLLGCGLVAGSAGFDLVPQGLREIYPIVSVLALSMVAFLLGGELSVKTLRGHGREIVTISIAVVLGTLLIVSTGLVAVGVPLSAALIIGALATATDPAATVDVIRQSGKENDFTKTLKGIVAIDDAWGVLVFALLIVVAKTVTGDGAGTGLITDALGELAGSIALGLGIGLPAAYLTGRLSDGEPLRIEALGVVFLTAGLALWLDLSYLIAGMTAGAVIVNLAHHHTMAFREIEHFEWPFLIVFFILAGASLDAGALLAVGPIGLAYVLLRIVGRVVGGWLGGTLAAVPPQERKWYGPALLPQAGVAIGMALIAADYFPEHGDMITALAISATVAFELLGPLVAALALRRVSQKSRL</sequence>
<dbReference type="PANTHER" id="PTHR43021">
    <property type="entry name" value="NA(+)/H(+) ANTIPORTER-RELATED"/>
    <property type="match status" value="1"/>
</dbReference>
<feature type="transmembrane region" description="Helical" evidence="5">
    <location>
        <begin position="333"/>
        <end position="352"/>
    </location>
</feature>
<name>A0A1G6J3P5_9RHOB</name>
<evidence type="ECO:0000256" key="3">
    <source>
        <dbReference type="ARBA" id="ARBA00022989"/>
    </source>
</evidence>
<reference evidence="8" key="1">
    <citation type="submission" date="2016-10" db="EMBL/GenBank/DDBJ databases">
        <authorList>
            <person name="Varghese N."/>
            <person name="Submissions S."/>
        </authorList>
    </citation>
    <scope>NUCLEOTIDE SEQUENCE [LARGE SCALE GENOMIC DNA]</scope>
    <source>
        <strain evidence="8">CGMCC 1.9108</strain>
    </source>
</reference>
<feature type="transmembrane region" description="Helical" evidence="5">
    <location>
        <begin position="90"/>
        <end position="112"/>
    </location>
</feature>
<feature type="transmembrane region" description="Helical" evidence="5">
    <location>
        <begin position="224"/>
        <end position="254"/>
    </location>
</feature>
<dbReference type="AlphaFoldDB" id="A0A1G6J3P5"/>
<evidence type="ECO:0000256" key="5">
    <source>
        <dbReference type="SAM" id="Phobius"/>
    </source>
</evidence>
<gene>
    <name evidence="7" type="ORF">SAMN04488239_101265</name>
</gene>
<feature type="transmembrane region" description="Helical" evidence="5">
    <location>
        <begin position="193"/>
        <end position="212"/>
    </location>
</feature>
<feature type="transmembrane region" description="Helical" evidence="5">
    <location>
        <begin position="58"/>
        <end position="78"/>
    </location>
</feature>
<dbReference type="GO" id="GO:0015297">
    <property type="term" value="F:antiporter activity"/>
    <property type="evidence" value="ECO:0007669"/>
    <property type="project" value="InterPro"/>
</dbReference>
<feature type="transmembrane region" description="Helical" evidence="5">
    <location>
        <begin position="274"/>
        <end position="304"/>
    </location>
</feature>
<feature type="domain" description="Cation/H+ exchanger transmembrane" evidence="6">
    <location>
        <begin position="14"/>
        <end position="379"/>
    </location>
</feature>
<evidence type="ECO:0000313" key="7">
    <source>
        <dbReference type="EMBL" id="SDC13277.1"/>
    </source>
</evidence>
<evidence type="ECO:0000259" key="6">
    <source>
        <dbReference type="Pfam" id="PF00999"/>
    </source>
</evidence>
<dbReference type="InterPro" id="IPR006153">
    <property type="entry name" value="Cation/H_exchanger_TM"/>
</dbReference>
<feature type="transmembrane region" description="Helical" evidence="5">
    <location>
        <begin position="358"/>
        <end position="382"/>
    </location>
</feature>
<dbReference type="OrthoDB" id="9778229at2"/>
<proteinExistence type="predicted"/>
<dbReference type="GO" id="GO:0016020">
    <property type="term" value="C:membrane"/>
    <property type="evidence" value="ECO:0007669"/>
    <property type="project" value="UniProtKB-SubCell"/>
</dbReference>
<evidence type="ECO:0000256" key="1">
    <source>
        <dbReference type="ARBA" id="ARBA00004141"/>
    </source>
</evidence>
<dbReference type="InterPro" id="IPR038770">
    <property type="entry name" value="Na+/solute_symporter_sf"/>
</dbReference>
<dbReference type="EMBL" id="FMZV01000001">
    <property type="protein sequence ID" value="SDC13277.1"/>
    <property type="molecule type" value="Genomic_DNA"/>
</dbReference>
<accession>A0A1G6J3P5</accession>
<evidence type="ECO:0000256" key="2">
    <source>
        <dbReference type="ARBA" id="ARBA00022692"/>
    </source>
</evidence>
<evidence type="ECO:0000313" key="8">
    <source>
        <dbReference type="Proteomes" id="UP000199628"/>
    </source>
</evidence>
<dbReference type="RefSeq" id="WP_093026910.1">
    <property type="nucleotide sequence ID" value="NZ_FMZV01000001.1"/>
</dbReference>
<dbReference type="GO" id="GO:1902600">
    <property type="term" value="P:proton transmembrane transport"/>
    <property type="evidence" value="ECO:0007669"/>
    <property type="project" value="InterPro"/>
</dbReference>
<keyword evidence="2 5" id="KW-0812">Transmembrane</keyword>
<dbReference type="Proteomes" id="UP000199628">
    <property type="component" value="Unassembled WGS sequence"/>
</dbReference>
<feature type="transmembrane region" description="Helical" evidence="5">
    <location>
        <begin position="150"/>
        <end position="173"/>
    </location>
</feature>
<organism evidence="7 8">
    <name type="scientific">Ruegeria marina</name>
    <dbReference type="NCBI Taxonomy" id="639004"/>
    <lineage>
        <taxon>Bacteria</taxon>
        <taxon>Pseudomonadati</taxon>
        <taxon>Pseudomonadota</taxon>
        <taxon>Alphaproteobacteria</taxon>
        <taxon>Rhodobacterales</taxon>
        <taxon>Roseobacteraceae</taxon>
        <taxon>Ruegeria</taxon>
    </lineage>
</organism>